<dbReference type="AlphaFoldDB" id="A0A0E9VYC9"/>
<proteinExistence type="predicted"/>
<accession>A0A0E9VYC9</accession>
<dbReference type="EMBL" id="GBXM01026277">
    <property type="protein sequence ID" value="JAH82300.1"/>
    <property type="molecule type" value="Transcribed_RNA"/>
</dbReference>
<sequence>MATQASEAYFFKITIQRPDKLFIESILVHTCAKKTHTL</sequence>
<reference evidence="1" key="1">
    <citation type="submission" date="2014-11" db="EMBL/GenBank/DDBJ databases">
        <authorList>
            <person name="Amaro Gonzalez C."/>
        </authorList>
    </citation>
    <scope>NUCLEOTIDE SEQUENCE</scope>
</reference>
<reference evidence="1" key="2">
    <citation type="journal article" date="2015" name="Fish Shellfish Immunol.">
        <title>Early steps in the European eel (Anguilla anguilla)-Vibrio vulnificus interaction in the gills: Role of the RtxA13 toxin.</title>
        <authorList>
            <person name="Callol A."/>
            <person name="Pajuelo D."/>
            <person name="Ebbesson L."/>
            <person name="Teles M."/>
            <person name="MacKenzie S."/>
            <person name="Amaro C."/>
        </authorList>
    </citation>
    <scope>NUCLEOTIDE SEQUENCE</scope>
</reference>
<organism evidence="1">
    <name type="scientific">Anguilla anguilla</name>
    <name type="common">European freshwater eel</name>
    <name type="synonym">Muraena anguilla</name>
    <dbReference type="NCBI Taxonomy" id="7936"/>
    <lineage>
        <taxon>Eukaryota</taxon>
        <taxon>Metazoa</taxon>
        <taxon>Chordata</taxon>
        <taxon>Craniata</taxon>
        <taxon>Vertebrata</taxon>
        <taxon>Euteleostomi</taxon>
        <taxon>Actinopterygii</taxon>
        <taxon>Neopterygii</taxon>
        <taxon>Teleostei</taxon>
        <taxon>Anguilliformes</taxon>
        <taxon>Anguillidae</taxon>
        <taxon>Anguilla</taxon>
    </lineage>
</organism>
<protein>
    <submittedName>
        <fullName evidence="1">Uncharacterized protein</fullName>
    </submittedName>
</protein>
<evidence type="ECO:0000313" key="1">
    <source>
        <dbReference type="EMBL" id="JAH82300.1"/>
    </source>
</evidence>
<name>A0A0E9VYC9_ANGAN</name>